<dbReference type="Gene3D" id="3.10.129.10">
    <property type="entry name" value="Hotdog Thioesterase"/>
    <property type="match status" value="1"/>
</dbReference>
<organism evidence="2 3">
    <name type="scientific">Variovorax guangxiensis</name>
    <dbReference type="NCBI Taxonomy" id="1775474"/>
    <lineage>
        <taxon>Bacteria</taxon>
        <taxon>Pseudomonadati</taxon>
        <taxon>Pseudomonadota</taxon>
        <taxon>Betaproteobacteria</taxon>
        <taxon>Burkholderiales</taxon>
        <taxon>Comamonadaceae</taxon>
        <taxon>Variovorax</taxon>
    </lineage>
</organism>
<proteinExistence type="predicted"/>
<dbReference type="InterPro" id="IPR002539">
    <property type="entry name" value="MaoC-like_dom"/>
</dbReference>
<dbReference type="InterPro" id="IPR029069">
    <property type="entry name" value="HotDog_dom_sf"/>
</dbReference>
<dbReference type="RefSeq" id="WP_140837954.1">
    <property type="nucleotide sequence ID" value="NZ_RCZI01000001.1"/>
</dbReference>
<protein>
    <submittedName>
        <fullName evidence="2">MaoC family dehydratase</fullName>
    </submittedName>
</protein>
<evidence type="ECO:0000313" key="2">
    <source>
        <dbReference type="EMBL" id="TPG30075.1"/>
    </source>
</evidence>
<dbReference type="Proteomes" id="UP000319212">
    <property type="component" value="Unassembled WGS sequence"/>
</dbReference>
<feature type="domain" description="MaoC-like" evidence="1">
    <location>
        <begin position="30"/>
        <end position="120"/>
    </location>
</feature>
<reference evidence="2 3" key="1">
    <citation type="journal article" date="2019" name="Environ. Microbiol.">
        <title>Species interactions and distinct microbial communities in high Arctic permafrost affected cryosols are associated with the CH4 and CO2 gas fluxes.</title>
        <authorList>
            <person name="Altshuler I."/>
            <person name="Hamel J."/>
            <person name="Turney S."/>
            <person name="Magnuson E."/>
            <person name="Levesque R."/>
            <person name="Greer C."/>
            <person name="Whyte L.G."/>
        </authorList>
    </citation>
    <scope>NUCLEOTIDE SEQUENCE [LARGE SCALE GENOMIC DNA]</scope>
    <source>
        <strain evidence="2 3">S06.C</strain>
    </source>
</reference>
<dbReference type="CDD" id="cd03454">
    <property type="entry name" value="YdeM"/>
    <property type="match status" value="1"/>
</dbReference>
<accession>A0A502DX56</accession>
<evidence type="ECO:0000259" key="1">
    <source>
        <dbReference type="Pfam" id="PF01575"/>
    </source>
</evidence>
<dbReference type="AlphaFoldDB" id="A0A502DX56"/>
<sequence>MAPTHSPDAPRRALYLEDLSVGDRFTSGEHALDAAQIVAFAAQFDPQPFHTDADAADGTFFRGLAASGWHTAALTMKLLVASGLPLADGVIGSGGELQWPQPTRPDDVLHVESEVLEIVPSRSKPGRAMVQMRCETKNQRGEVLQRFTPKLVVVARGA</sequence>
<dbReference type="OrthoDB" id="5298629at2"/>
<name>A0A502DX56_9BURK</name>
<evidence type="ECO:0000313" key="3">
    <source>
        <dbReference type="Proteomes" id="UP000319212"/>
    </source>
</evidence>
<dbReference type="PANTHER" id="PTHR43664:SF1">
    <property type="entry name" value="BETA-METHYLMALYL-COA DEHYDRATASE"/>
    <property type="match status" value="1"/>
</dbReference>
<dbReference type="EMBL" id="RCZI01000001">
    <property type="protein sequence ID" value="TPG30075.1"/>
    <property type="molecule type" value="Genomic_DNA"/>
</dbReference>
<dbReference type="InterPro" id="IPR052342">
    <property type="entry name" value="MCH/BMMD"/>
</dbReference>
<comment type="caution">
    <text evidence="2">The sequence shown here is derived from an EMBL/GenBank/DDBJ whole genome shotgun (WGS) entry which is preliminary data.</text>
</comment>
<dbReference type="SUPFAM" id="SSF54637">
    <property type="entry name" value="Thioesterase/thiol ester dehydrase-isomerase"/>
    <property type="match status" value="1"/>
</dbReference>
<dbReference type="PANTHER" id="PTHR43664">
    <property type="entry name" value="MONOAMINE OXIDASE-RELATED"/>
    <property type="match status" value="1"/>
</dbReference>
<gene>
    <name evidence="2" type="ORF">EAH82_00795</name>
</gene>
<dbReference type="Pfam" id="PF01575">
    <property type="entry name" value="MaoC_dehydratas"/>
    <property type="match status" value="1"/>
</dbReference>